<organism evidence="2 3">
    <name type="scientific">Smittium megazygosporum</name>
    <dbReference type="NCBI Taxonomy" id="133381"/>
    <lineage>
        <taxon>Eukaryota</taxon>
        <taxon>Fungi</taxon>
        <taxon>Fungi incertae sedis</taxon>
        <taxon>Zoopagomycota</taxon>
        <taxon>Kickxellomycotina</taxon>
        <taxon>Harpellomycetes</taxon>
        <taxon>Harpellales</taxon>
        <taxon>Legeriomycetaceae</taxon>
        <taxon>Smittium</taxon>
    </lineage>
</organism>
<proteinExistence type="predicted"/>
<evidence type="ECO:0000313" key="3">
    <source>
        <dbReference type="Proteomes" id="UP000245609"/>
    </source>
</evidence>
<protein>
    <submittedName>
        <fullName evidence="2">Uncharacterized protein</fullName>
    </submittedName>
</protein>
<dbReference type="AlphaFoldDB" id="A0A2T9ZBU1"/>
<dbReference type="OrthoDB" id="10662429at2759"/>
<evidence type="ECO:0000313" key="2">
    <source>
        <dbReference type="EMBL" id="PVV02030.1"/>
    </source>
</evidence>
<dbReference type="EMBL" id="MBFS01000647">
    <property type="protein sequence ID" value="PVV02030.1"/>
    <property type="molecule type" value="Genomic_DNA"/>
</dbReference>
<accession>A0A2T9ZBU1</accession>
<feature type="region of interest" description="Disordered" evidence="1">
    <location>
        <begin position="306"/>
        <end position="326"/>
    </location>
</feature>
<gene>
    <name evidence="2" type="ORF">BB560_003526</name>
</gene>
<name>A0A2T9ZBU1_9FUNG</name>
<reference evidence="2 3" key="1">
    <citation type="journal article" date="2018" name="MBio">
        <title>Comparative Genomics Reveals the Core Gene Toolbox for the Fungus-Insect Symbiosis.</title>
        <authorList>
            <person name="Wang Y."/>
            <person name="Stata M."/>
            <person name="Wang W."/>
            <person name="Stajich J.E."/>
            <person name="White M.M."/>
            <person name="Moncalvo J.M."/>
        </authorList>
    </citation>
    <scope>NUCLEOTIDE SEQUENCE [LARGE SCALE GENOMIC DNA]</scope>
    <source>
        <strain evidence="2 3">SC-DP-2</strain>
    </source>
</reference>
<dbReference type="Proteomes" id="UP000245609">
    <property type="component" value="Unassembled WGS sequence"/>
</dbReference>
<feature type="compositionally biased region" description="Polar residues" evidence="1">
    <location>
        <begin position="314"/>
        <end position="326"/>
    </location>
</feature>
<sequence length="564" mass="64594">MRTPSIIKKLSKAELVITYRIKETFEAQTPNGPPDPMSKLLSVKTKVQNSQTNSMLKLGTEDILRLLNWLTTPKNLALWRYNSIYASIQILEAFPSLKDTSVKVISNTVEALYQIYLSKMSKYSKPFDVPESEIDIIDKSLVPTEYNALPIFMYFYGAFQLTRTADWVLSSCISDVDYIDHETGITNPEIYNYFFPPLKPDSCTNQTQTTSKKDNYNSSDCSTNDLSNDDYKSAFEGEFVVKSTHNQSKTPKHPKDTKAPNLNISNSFLAELDYSPGIRYTDSYYLPRLNAAVNKLNHENINNPNLHGFKPANQGKTKQLQYASHQRNALQNPNNLSVHCSPLLPNISFNKFDTYNKKNDESLNFTTRPFSGMPLQKKKCGYPFRDGFSFNKHQKEPKYGMMRNEVWKSRDFNNYTIHHESSSSENNKNIHFSQRRDSAPEIEIGNLENCSRYEMEYSLKDIDRKCSPNSQKRENKRKLASICNSSESVFSTTCMYTASPCCGCFCFHDLSESRNKPNGFQKSFPNKKRNSLKLSVSSPCNSYPLKEENNSQEIPSLTAARLRF</sequence>
<comment type="caution">
    <text evidence="2">The sequence shown here is derived from an EMBL/GenBank/DDBJ whole genome shotgun (WGS) entry which is preliminary data.</text>
</comment>
<evidence type="ECO:0000256" key="1">
    <source>
        <dbReference type="SAM" id="MobiDB-lite"/>
    </source>
</evidence>
<keyword evidence="3" id="KW-1185">Reference proteome</keyword>
<feature type="region of interest" description="Disordered" evidence="1">
    <location>
        <begin position="204"/>
        <end position="223"/>
    </location>
</feature>